<proteinExistence type="predicted"/>
<protein>
    <submittedName>
        <fullName evidence="1">Uncharacterized protein</fullName>
    </submittedName>
</protein>
<organism evidence="1 2">
    <name type="scientific">Agaricus bisporus var. burnettii</name>
    <dbReference type="NCBI Taxonomy" id="192524"/>
    <lineage>
        <taxon>Eukaryota</taxon>
        <taxon>Fungi</taxon>
        <taxon>Dikarya</taxon>
        <taxon>Basidiomycota</taxon>
        <taxon>Agaricomycotina</taxon>
        <taxon>Agaricomycetes</taxon>
        <taxon>Agaricomycetidae</taxon>
        <taxon>Agaricales</taxon>
        <taxon>Agaricineae</taxon>
        <taxon>Agaricaceae</taxon>
        <taxon>Agaricus</taxon>
    </lineage>
</organism>
<gene>
    <name evidence="1" type="ORF">Agabi119p4_9914</name>
</gene>
<evidence type="ECO:0000313" key="1">
    <source>
        <dbReference type="EMBL" id="KAF7761922.1"/>
    </source>
</evidence>
<sequence>MIFSDHVFTPADYDSWKQRCQSVLISQRGRAAVLRGGYVRHLALAEGVGISEALKGPSGLHEKNDLNFCAWDEDGLEYVDDDLTKDELDLLCGIYQSFTGTGMNIKKQSWYPLVSTFEGNGDDQGRWHSRLEENYLKHVSSILNEKVTVNPQLLLSATEWRDKTRGFGQARRATASVEKWSTQFLNTYCGA</sequence>
<accession>A0A8H7EXG4</accession>
<dbReference type="Proteomes" id="UP000629468">
    <property type="component" value="Unassembled WGS sequence"/>
</dbReference>
<evidence type="ECO:0000313" key="2">
    <source>
        <dbReference type="Proteomes" id="UP000629468"/>
    </source>
</evidence>
<dbReference type="EMBL" id="JABXXO010000013">
    <property type="protein sequence ID" value="KAF7761922.1"/>
    <property type="molecule type" value="Genomic_DNA"/>
</dbReference>
<comment type="caution">
    <text evidence="1">The sequence shown here is derived from an EMBL/GenBank/DDBJ whole genome shotgun (WGS) entry which is preliminary data.</text>
</comment>
<dbReference type="AlphaFoldDB" id="A0A8H7EXG4"/>
<name>A0A8H7EXG4_AGABI</name>
<reference evidence="1 2" key="1">
    <citation type="journal article" name="Sci. Rep.">
        <title>Telomere-to-telomere assembled and centromere annotated genomes of the two main subspecies of the button mushroom Agaricus bisporus reveal especially polymorphic chromosome ends.</title>
        <authorList>
            <person name="Sonnenberg A.S.M."/>
            <person name="Sedaghat-Telgerd N."/>
            <person name="Lavrijssen B."/>
            <person name="Ohm R.A."/>
            <person name="Hendrickx P.M."/>
            <person name="Scholtmeijer K."/>
            <person name="Baars J.J.P."/>
            <person name="van Peer A."/>
        </authorList>
    </citation>
    <scope>NUCLEOTIDE SEQUENCE [LARGE SCALE GENOMIC DNA]</scope>
    <source>
        <strain evidence="1 2">H119_p4</strain>
    </source>
</reference>